<dbReference type="Pfam" id="PF23154">
    <property type="entry name" value="KANSL3_1st"/>
    <property type="match status" value="1"/>
</dbReference>
<dbReference type="STRING" id="1147741.A0A0R3RXT5"/>
<dbReference type="GO" id="GO:0045944">
    <property type="term" value="P:positive regulation of transcription by RNA polymerase II"/>
    <property type="evidence" value="ECO:0007669"/>
    <property type="project" value="TreeGrafter"/>
</dbReference>
<feature type="compositionally biased region" description="Polar residues" evidence="1">
    <location>
        <begin position="167"/>
        <end position="176"/>
    </location>
</feature>
<evidence type="ECO:0000259" key="2">
    <source>
        <dbReference type="Pfam" id="PF23154"/>
    </source>
</evidence>
<feature type="compositionally biased region" description="Basic and acidic residues" evidence="1">
    <location>
        <begin position="8"/>
        <end position="26"/>
    </location>
</feature>
<feature type="region of interest" description="Disordered" evidence="1">
    <location>
        <begin position="403"/>
        <end position="443"/>
    </location>
</feature>
<keyword evidence="3" id="KW-1185">Reference proteome</keyword>
<feature type="compositionally biased region" description="Polar residues" evidence="1">
    <location>
        <begin position="434"/>
        <end position="443"/>
    </location>
</feature>
<feature type="region of interest" description="Disordered" evidence="1">
    <location>
        <begin position="1"/>
        <end position="27"/>
    </location>
</feature>
<feature type="compositionally biased region" description="Polar residues" evidence="1">
    <location>
        <begin position="407"/>
        <end position="426"/>
    </location>
</feature>
<reference evidence="4" key="1">
    <citation type="submission" date="2016-04" db="UniProtKB">
        <authorList>
            <consortium name="WormBaseParasite"/>
        </authorList>
    </citation>
    <scope>IDENTIFICATION</scope>
</reference>
<sequence length="1548" mass="173836">MSTKSTRGRGDGDKNDDRDENEKMDVEGALALDLAELEAMLAIDSEQVRYDEQVKGRDFQTGECSTACSSVDTCDNQFMVKSNSGKAKRPISQDKMKKRQKRDAKNQVSRKTESPPLFLTEDDELENADSVSSDNTISASKDKSDNTRLPDSVDLRLSLTLTTPPSKNDNSSSIFTKPTPPDDMKRKNPRIYSYSPISRTRLTVPKRQFSPEPARKNTKILIGHRRITETIHLSDLTKILRKLKAGEFSLPSGFTLKYRKRFADESKSETFSVILQDCRDSDDINSLQLSSENEVENESKNVTSAERIVTSEEKEDEMRTPKSHDEQKRRRGRKRLKMNPAAGELFSVTSVAETSTQHIVKEESPTPLNISISKTTKGKPRKRAALIKLKRGKPRKNFTFHLAAGENTPNPSLPNSVPLTLSSSETSLKDSNRESALSASQSTSYVTNVSHSLCNSADRGSGTDEHEDSKIEVLDSGTSVIFSNIAGRAQNDAVKDDDYDVNFFYIIEEKQTDDRNIELYEISKLRNHTKFDSERLHIVESGDEDDSCDIDNRFLEAKKERGPDNIITGVITKLIDQVCEARSLSLNLIMEPLRRPSTVIAEEPRRVPPLRIRIPQRREQRQRRPARVHDYSPPLPASRAHRSDETSKKRAVVTSEPSNDIVIETRQKRSTGNKESQRKCLFNSKETDINRLPQSSNQKSSVQSPSSYVSNLSPVLVGSGNEEDIIATPTAICEEFSGEDHNTGLDATFKKGQECKSTGRSTRKRPISYEQLYPSLFSRRRKSNVVKTSAVTQPNIFDFVESDGVVKPKSDAEDGDAVLSGCLPSKKKRKRGQNSITDNNDKIYGEKLGSDTSVHEFDEKKINFCPKSGNLTDYDIGSYDGTRKKALTDVIKAESVGSTIEEAHHSGEKTRRLSNSSMRDGRALSTSEGAEQDGTVSSTSIRRRRIRMDSEGTNELSSNLLQSISKGQRRKSSMSIEIDTTKSEGNEVNASNRLKNKRVDSKSISDKTKQKTTYQNMPYFKRIAQRRKLNPLAIGLKSRSGDDNPSFFYREILLRGDDLKKEDSGDVVVDVDSALAIEGDDEAISGRLAVSVALEINKIVPRPETEDELEAENVDSGYLLTLDNVRTIFTSELLDRKRLLNDMLTIISAQYCSEIASENVFGGASIRYNTMVKNAHRLRDKVLLFTKDQRENAKWAHQIFLKHLAVPILATYVDLLRFCRITGRYLLDLLLEQDTTDKILNKMNNCIQDFISEKVLDPQTAAISKTLTKRHAKNICLLTVSPTFTHAEYRSRSRSHEYMFRVLLPNVADRVEPVRLNLPATRDMSTCEAVDHCIRLISRKVVEVHRKYPDLKIVLVGWGTSCVINHQVVQCMPNVSAIINFAFPMMTADGPRGDVDDDILLTYCPTLFIIGDQATDCDVRELQIMATRMIAPTGVIVVGSSNCDLHPSTLRLTIERFTHRTVQRALLDDVVDFLQLYCSSSTTHSFRLHPLKLVEVNDVDLSILRTSNLFSGSQTKLTKFGSTSKASRGGRASDMYVFQLKFYKDLLL</sequence>
<feature type="region of interest" description="Disordered" evidence="1">
    <location>
        <begin position="898"/>
        <end position="993"/>
    </location>
</feature>
<dbReference type="WBParaSite" id="EEL_0000704501-mRNA-1">
    <property type="protein sequence ID" value="EEL_0000704501-mRNA-1"/>
    <property type="gene ID" value="EEL_0000704501"/>
</dbReference>
<evidence type="ECO:0000313" key="4">
    <source>
        <dbReference type="WBParaSite" id="EEL_0000704501-mRNA-1"/>
    </source>
</evidence>
<feature type="compositionally biased region" description="Basic and acidic residues" evidence="1">
    <location>
        <begin position="140"/>
        <end position="154"/>
    </location>
</feature>
<evidence type="ECO:0000313" key="3">
    <source>
        <dbReference type="Proteomes" id="UP000050640"/>
    </source>
</evidence>
<feature type="compositionally biased region" description="Low complexity" evidence="1">
    <location>
        <begin position="157"/>
        <end position="166"/>
    </location>
</feature>
<dbReference type="InterPro" id="IPR026555">
    <property type="entry name" value="NSL3/Tex30"/>
</dbReference>
<feature type="compositionally biased region" description="Low complexity" evidence="1">
    <location>
        <begin position="695"/>
        <end position="709"/>
    </location>
</feature>
<dbReference type="GO" id="GO:0044545">
    <property type="term" value="C:NSL complex"/>
    <property type="evidence" value="ECO:0007669"/>
    <property type="project" value="TreeGrafter"/>
</dbReference>
<feature type="compositionally biased region" description="Polar residues" evidence="1">
    <location>
        <begin position="951"/>
        <end position="966"/>
    </location>
</feature>
<feature type="compositionally biased region" description="Basic and acidic residues" evidence="1">
    <location>
        <begin position="309"/>
        <end position="328"/>
    </location>
</feature>
<dbReference type="PANTHER" id="PTHR13136:SF16">
    <property type="entry name" value="KAT8 REGULATORY NSL COMPLEX SUBUNIT 3"/>
    <property type="match status" value="1"/>
</dbReference>
<feature type="region of interest" description="Disordered" evidence="1">
    <location>
        <begin position="611"/>
        <end position="709"/>
    </location>
</feature>
<feature type="region of interest" description="Disordered" evidence="1">
    <location>
        <begin position="79"/>
        <end position="190"/>
    </location>
</feature>
<feature type="region of interest" description="Disordered" evidence="1">
    <location>
        <begin position="822"/>
        <end position="847"/>
    </location>
</feature>
<evidence type="ECO:0000256" key="1">
    <source>
        <dbReference type="SAM" id="MobiDB-lite"/>
    </source>
</evidence>
<dbReference type="Proteomes" id="UP000050640">
    <property type="component" value="Unplaced"/>
</dbReference>
<feature type="compositionally biased region" description="Basic and acidic residues" evidence="1">
    <location>
        <begin position="901"/>
        <end position="911"/>
    </location>
</feature>
<proteinExistence type="predicted"/>
<name>A0A0R3RXT5_9BILA</name>
<feature type="domain" description="KANSL3 helical" evidence="2">
    <location>
        <begin position="1086"/>
        <end position="1257"/>
    </location>
</feature>
<accession>A0A0R3RXT5</accession>
<feature type="compositionally biased region" description="Polar residues" evidence="1">
    <location>
        <begin position="913"/>
        <end position="940"/>
    </location>
</feature>
<dbReference type="PANTHER" id="PTHR13136">
    <property type="entry name" value="TESTIS DEVELOPMENT PROTEIN PRTD"/>
    <property type="match status" value="1"/>
</dbReference>
<feature type="region of interest" description="Disordered" evidence="1">
    <location>
        <begin position="291"/>
        <end position="335"/>
    </location>
</feature>
<organism evidence="3 4">
    <name type="scientific">Elaeophora elaphi</name>
    <dbReference type="NCBI Taxonomy" id="1147741"/>
    <lineage>
        <taxon>Eukaryota</taxon>
        <taxon>Metazoa</taxon>
        <taxon>Ecdysozoa</taxon>
        <taxon>Nematoda</taxon>
        <taxon>Chromadorea</taxon>
        <taxon>Rhabditida</taxon>
        <taxon>Spirurina</taxon>
        <taxon>Spiruromorpha</taxon>
        <taxon>Filarioidea</taxon>
        <taxon>Onchocercidae</taxon>
        <taxon>Elaeophora</taxon>
    </lineage>
</organism>
<protein>
    <submittedName>
        <fullName evidence="4">PP1-binding domain-containing protein</fullName>
    </submittedName>
</protein>
<feature type="compositionally biased region" description="Polar residues" evidence="1">
    <location>
        <begin position="129"/>
        <end position="139"/>
    </location>
</feature>
<dbReference type="InterPro" id="IPR056519">
    <property type="entry name" value="KANSL3_1st"/>
</dbReference>